<name>A0ABR0JYQ4_9EURO</name>
<keyword evidence="2" id="KW-0808">Transferase</keyword>
<dbReference type="EMBL" id="JAVRRG010000182">
    <property type="protein sequence ID" value="KAK5079614.1"/>
    <property type="molecule type" value="Genomic_DNA"/>
</dbReference>
<comment type="caution">
    <text evidence="5">The sequence shown here is derived from an EMBL/GenBank/DDBJ whole genome shotgun (WGS) entry which is preliminary data.</text>
</comment>
<feature type="region of interest" description="Disordered" evidence="4">
    <location>
        <begin position="418"/>
        <end position="469"/>
    </location>
</feature>
<evidence type="ECO:0000256" key="3">
    <source>
        <dbReference type="ARBA" id="ARBA00022777"/>
    </source>
</evidence>
<keyword evidence="6" id="KW-1185">Reference proteome</keyword>
<evidence type="ECO:0008006" key="7">
    <source>
        <dbReference type="Google" id="ProtNLM"/>
    </source>
</evidence>
<reference evidence="5 6" key="1">
    <citation type="submission" date="2023-08" db="EMBL/GenBank/DDBJ databases">
        <title>Black Yeasts Isolated from many extreme environments.</title>
        <authorList>
            <person name="Coleine C."/>
            <person name="Stajich J.E."/>
            <person name="Selbmann L."/>
        </authorList>
    </citation>
    <scope>NUCLEOTIDE SEQUENCE [LARGE SCALE GENOMIC DNA]</scope>
    <source>
        <strain evidence="5 6">CCFEE 5885</strain>
    </source>
</reference>
<comment type="similarity">
    <text evidence="1">Belongs to the glycerate kinase type-1 family.</text>
</comment>
<sequence>MIADLRDALPPLPQIADSKALNLQFAEGNECRILVCPSGFKESLTSHDAADHIETGILRILPDAHIVKAPLVDGGEGFSESLVAATGGSLVKCEVTGPVGAPVASHFGFLGGDRPKTAVMEMAAAAGLSLVPRDMRHPLHTTSFGVGELIKLALDAGAEEILFGCGDSGTCDGGVGMAQALGVRFLDSDGQELPQAVGGLGLLDLATVDVSGLDPRLENVSIDVACNWHNILCGPKGVARVFGPQKGASPDEVELLDLSMHKIAGVVSGVLEQDISHTPGGGASGGLGAGLLLIGAKLHPRFDIVTQFLNIESLLADTDLVITAEGGIDYQTPNGKVPVFLANLASRYNVPVITLAGTVGAGAALNYEHGIAAFASICSSPMPLETAIADAKRLLTDAAEMTTRMMMVGWNVCRSVSPVGEPRSRSNSRSGSRSRRGSMEVGSRRASSPPGLQTQKRESSQFLTIPALS</sequence>
<evidence type="ECO:0000256" key="4">
    <source>
        <dbReference type="SAM" id="MobiDB-lite"/>
    </source>
</evidence>
<proteinExistence type="inferred from homology"/>
<dbReference type="Proteomes" id="UP001345013">
    <property type="component" value="Unassembled WGS sequence"/>
</dbReference>
<dbReference type="InterPro" id="IPR036129">
    <property type="entry name" value="Glycerate_kinase_sf"/>
</dbReference>
<dbReference type="InterPro" id="IPR018197">
    <property type="entry name" value="Glycerate_kinase_RE-like"/>
</dbReference>
<protein>
    <recommendedName>
        <fullName evidence="7">Glycerate kinase</fullName>
    </recommendedName>
</protein>
<evidence type="ECO:0000313" key="5">
    <source>
        <dbReference type="EMBL" id="KAK5079614.1"/>
    </source>
</evidence>
<dbReference type="PANTHER" id="PTHR21599">
    <property type="entry name" value="GLYCERATE KINASE"/>
    <property type="match status" value="1"/>
</dbReference>
<dbReference type="NCBIfam" id="TIGR00045">
    <property type="entry name" value="glycerate kinase"/>
    <property type="match status" value="1"/>
</dbReference>
<dbReference type="Gene3D" id="3.40.50.10350">
    <property type="entry name" value="Glycerate kinase, domain 1"/>
    <property type="match status" value="1"/>
</dbReference>
<dbReference type="InterPro" id="IPR004381">
    <property type="entry name" value="Glycerate_kinase"/>
</dbReference>
<evidence type="ECO:0000256" key="2">
    <source>
        <dbReference type="ARBA" id="ARBA00022679"/>
    </source>
</evidence>
<dbReference type="Gene3D" id="3.90.1510.10">
    <property type="entry name" value="Glycerate kinase, domain 2"/>
    <property type="match status" value="1"/>
</dbReference>
<evidence type="ECO:0000313" key="6">
    <source>
        <dbReference type="Proteomes" id="UP001345013"/>
    </source>
</evidence>
<dbReference type="Pfam" id="PF02595">
    <property type="entry name" value="Gly_kinase"/>
    <property type="match status" value="1"/>
</dbReference>
<evidence type="ECO:0000256" key="1">
    <source>
        <dbReference type="ARBA" id="ARBA00006284"/>
    </source>
</evidence>
<dbReference type="PANTHER" id="PTHR21599:SF0">
    <property type="entry name" value="GLYCERATE KINASE"/>
    <property type="match status" value="1"/>
</dbReference>
<accession>A0ABR0JYQ4</accession>
<dbReference type="SUPFAM" id="SSF110738">
    <property type="entry name" value="Glycerate kinase I"/>
    <property type="match status" value="1"/>
</dbReference>
<gene>
    <name evidence="5" type="ORF">LTR24_009119</name>
</gene>
<organism evidence="5 6">
    <name type="scientific">Lithohypha guttulata</name>
    <dbReference type="NCBI Taxonomy" id="1690604"/>
    <lineage>
        <taxon>Eukaryota</taxon>
        <taxon>Fungi</taxon>
        <taxon>Dikarya</taxon>
        <taxon>Ascomycota</taxon>
        <taxon>Pezizomycotina</taxon>
        <taxon>Eurotiomycetes</taxon>
        <taxon>Chaetothyriomycetidae</taxon>
        <taxon>Chaetothyriales</taxon>
        <taxon>Trichomeriaceae</taxon>
        <taxon>Lithohypha</taxon>
    </lineage>
</organism>
<keyword evidence="3" id="KW-0418">Kinase</keyword>
<dbReference type="InterPro" id="IPR018193">
    <property type="entry name" value="Glyc_kinase_flavodox-like_fold"/>
</dbReference>